<feature type="transmembrane region" description="Helical" evidence="2">
    <location>
        <begin position="78"/>
        <end position="94"/>
    </location>
</feature>
<feature type="transmembrane region" description="Helical" evidence="2">
    <location>
        <begin position="290"/>
        <end position="310"/>
    </location>
</feature>
<organism evidence="4 5">
    <name type="scientific">Arenivirga flava</name>
    <dbReference type="NCBI Taxonomy" id="1930060"/>
    <lineage>
        <taxon>Bacteria</taxon>
        <taxon>Bacillati</taxon>
        <taxon>Actinomycetota</taxon>
        <taxon>Actinomycetes</taxon>
        <taxon>Micrococcales</taxon>
        <taxon>Microbacteriaceae</taxon>
        <taxon>Arenivirga</taxon>
    </lineage>
</organism>
<proteinExistence type="predicted"/>
<name>A0AA37UGH0_9MICO</name>
<dbReference type="EMBL" id="BSUL01000001">
    <property type="protein sequence ID" value="GMA28343.1"/>
    <property type="molecule type" value="Genomic_DNA"/>
</dbReference>
<dbReference type="PANTHER" id="PTHR30590:SF2">
    <property type="entry name" value="INNER MEMBRANE PROTEIN"/>
    <property type="match status" value="1"/>
</dbReference>
<evidence type="ECO:0000256" key="2">
    <source>
        <dbReference type="SAM" id="Phobius"/>
    </source>
</evidence>
<feature type="region of interest" description="Disordered" evidence="1">
    <location>
        <begin position="1"/>
        <end position="21"/>
    </location>
</feature>
<evidence type="ECO:0000313" key="5">
    <source>
        <dbReference type="Proteomes" id="UP001157160"/>
    </source>
</evidence>
<dbReference type="AlphaFoldDB" id="A0AA37UGH0"/>
<feature type="transmembrane region" description="Helical" evidence="2">
    <location>
        <begin position="334"/>
        <end position="353"/>
    </location>
</feature>
<comment type="caution">
    <text evidence="4">The sequence shown here is derived from an EMBL/GenBank/DDBJ whole genome shotgun (WGS) entry which is preliminary data.</text>
</comment>
<accession>A0AA37UGH0</accession>
<dbReference type="PANTHER" id="PTHR30590">
    <property type="entry name" value="INNER MEMBRANE PROTEIN"/>
    <property type="match status" value="1"/>
</dbReference>
<feature type="domain" description="DUF418" evidence="3">
    <location>
        <begin position="234"/>
        <end position="401"/>
    </location>
</feature>
<feature type="transmembrane region" description="Helical" evidence="2">
    <location>
        <begin position="210"/>
        <end position="230"/>
    </location>
</feature>
<keyword evidence="2" id="KW-0812">Transmembrane</keyword>
<keyword evidence="5" id="KW-1185">Reference proteome</keyword>
<dbReference type="Proteomes" id="UP001157160">
    <property type="component" value="Unassembled WGS sequence"/>
</dbReference>
<feature type="transmembrane region" description="Helical" evidence="2">
    <location>
        <begin position="26"/>
        <end position="45"/>
    </location>
</feature>
<protein>
    <recommendedName>
        <fullName evidence="3">DUF418 domain-containing protein</fullName>
    </recommendedName>
</protein>
<keyword evidence="2" id="KW-0472">Membrane</keyword>
<evidence type="ECO:0000313" key="4">
    <source>
        <dbReference type="EMBL" id="GMA28343.1"/>
    </source>
</evidence>
<dbReference type="InterPro" id="IPR052529">
    <property type="entry name" value="Bact_Transport_Assoc"/>
</dbReference>
<feature type="transmembrane region" description="Helical" evidence="2">
    <location>
        <begin position="154"/>
        <end position="172"/>
    </location>
</feature>
<feature type="transmembrane region" description="Helical" evidence="2">
    <location>
        <begin position="359"/>
        <end position="382"/>
    </location>
</feature>
<dbReference type="RefSeq" id="WP_284231697.1">
    <property type="nucleotide sequence ID" value="NZ_BSUL01000001.1"/>
</dbReference>
<dbReference type="InterPro" id="IPR007349">
    <property type="entry name" value="DUF418"/>
</dbReference>
<evidence type="ECO:0000256" key="1">
    <source>
        <dbReference type="SAM" id="MobiDB-lite"/>
    </source>
</evidence>
<gene>
    <name evidence="4" type="ORF">GCM10025874_15960</name>
</gene>
<feature type="transmembrane region" description="Helical" evidence="2">
    <location>
        <begin position="250"/>
        <end position="270"/>
    </location>
</feature>
<keyword evidence="2" id="KW-1133">Transmembrane helix</keyword>
<evidence type="ECO:0000259" key="3">
    <source>
        <dbReference type="Pfam" id="PF04235"/>
    </source>
</evidence>
<dbReference type="Pfam" id="PF04235">
    <property type="entry name" value="DUF418"/>
    <property type="match status" value="1"/>
</dbReference>
<reference evidence="4 5" key="1">
    <citation type="journal article" date="2014" name="Int. J. Syst. Evol. Microbiol.">
        <title>Complete genome sequence of Corynebacterium casei LMG S-19264T (=DSM 44701T), isolated from a smear-ripened cheese.</title>
        <authorList>
            <consortium name="US DOE Joint Genome Institute (JGI-PGF)"/>
            <person name="Walter F."/>
            <person name="Albersmeier A."/>
            <person name="Kalinowski J."/>
            <person name="Ruckert C."/>
        </authorList>
    </citation>
    <scope>NUCLEOTIDE SEQUENCE [LARGE SCALE GENOMIC DNA]</scope>
    <source>
        <strain evidence="4 5">NBRC 112289</strain>
    </source>
</reference>
<sequence length="406" mass="42203">MTAPIPTPPIRSSATPGSERSLGPDVARGLMLLGIALANVAFHLYGRERGVLMRPEDPTPIDRVADVLVAMLADNRSMPLFALLFGYGVTQLVLRQQRLGTPWPQARGVLVRRNLWLLGFGAVHGVLLFSGDILGTYALLGLVLVLLVRASDQLVKVLMWVGVALYVPFAAMDGLMGLTASFGAGSVGDPLLSAGADAFGWAVLARAGEWVLAQLSFPFLGPALLGPALLGSLLARKRVLDEPWRFRPQLRLAAVVGIGVSLLGALPVALDLGGATSLNPFAELGAATLHGVTGLVGAVGVLALIGLVLARGGADAVRRGPVADALAALGRRSLSGYLAQSLLFVLVFAPYAGGLGATVGTAVADLVAVAVWALTLLGAVLLERRGVPGPAERLLRRLTYGPRDRS</sequence>
<feature type="transmembrane region" description="Helical" evidence="2">
    <location>
        <begin position="114"/>
        <end position="147"/>
    </location>
</feature>